<evidence type="ECO:0000313" key="15">
    <source>
        <dbReference type="Proteomes" id="UP000198901"/>
    </source>
</evidence>
<dbReference type="EMBL" id="FNGS01000003">
    <property type="protein sequence ID" value="SDL71097.1"/>
    <property type="molecule type" value="Genomic_DNA"/>
</dbReference>
<feature type="domain" description="7,8-dihydro-6-hydroxymethylpterin-pyrophosphokinase" evidence="13">
    <location>
        <begin position="70"/>
        <end position="81"/>
    </location>
</feature>
<evidence type="ECO:0000256" key="7">
    <source>
        <dbReference type="ARBA" id="ARBA00022777"/>
    </source>
</evidence>
<reference evidence="14 15" key="1">
    <citation type="submission" date="2016-10" db="EMBL/GenBank/DDBJ databases">
        <authorList>
            <person name="de Groot N.N."/>
        </authorList>
    </citation>
    <scope>NUCLEOTIDE SEQUENCE [LARGE SCALE GENOMIC DNA]</scope>
    <source>
        <strain evidence="14 15">DSM 21668</strain>
    </source>
</reference>
<evidence type="ECO:0000256" key="10">
    <source>
        <dbReference type="ARBA" id="ARBA00029409"/>
    </source>
</evidence>
<protein>
    <recommendedName>
        <fullName evidence="4">2-amino-4-hydroxy-6-hydroxymethyldihydropteridine pyrophosphokinase</fullName>
        <ecNumber evidence="3">2.7.6.3</ecNumber>
    </recommendedName>
    <alternativeName>
        <fullName evidence="11">6-hydroxymethyl-7,8-dihydropterin pyrophosphokinase</fullName>
    </alternativeName>
    <alternativeName>
        <fullName evidence="12">7,8-dihydro-6-hydroxymethylpterin-pyrophosphokinase</fullName>
    </alternativeName>
</protein>
<evidence type="ECO:0000256" key="1">
    <source>
        <dbReference type="ARBA" id="ARBA00005051"/>
    </source>
</evidence>
<organism evidence="14 15">
    <name type="scientific">Siphonobacter aquaeclarae</name>
    <dbReference type="NCBI Taxonomy" id="563176"/>
    <lineage>
        <taxon>Bacteria</taxon>
        <taxon>Pseudomonadati</taxon>
        <taxon>Bacteroidota</taxon>
        <taxon>Cytophagia</taxon>
        <taxon>Cytophagales</taxon>
        <taxon>Cytophagaceae</taxon>
        <taxon>Siphonobacter</taxon>
    </lineage>
</organism>
<dbReference type="Gene3D" id="3.30.70.560">
    <property type="entry name" value="7,8-Dihydro-6-hydroxymethylpterin-pyrophosphokinase HPPK"/>
    <property type="match status" value="1"/>
</dbReference>
<dbReference type="OrthoDB" id="9808041at2"/>
<evidence type="ECO:0000256" key="5">
    <source>
        <dbReference type="ARBA" id="ARBA00022679"/>
    </source>
</evidence>
<dbReference type="GO" id="GO:0003848">
    <property type="term" value="F:2-amino-4-hydroxy-6-hydroxymethyldihydropteridine diphosphokinase activity"/>
    <property type="evidence" value="ECO:0007669"/>
    <property type="project" value="UniProtKB-EC"/>
</dbReference>
<proteinExistence type="inferred from homology"/>
<evidence type="ECO:0000256" key="11">
    <source>
        <dbReference type="ARBA" id="ARBA00029766"/>
    </source>
</evidence>
<dbReference type="EC" id="2.7.6.3" evidence="3"/>
<evidence type="ECO:0000256" key="6">
    <source>
        <dbReference type="ARBA" id="ARBA00022741"/>
    </source>
</evidence>
<keyword evidence="9" id="KW-0289">Folate biosynthesis</keyword>
<dbReference type="PANTHER" id="PTHR43071">
    <property type="entry name" value="2-AMINO-4-HYDROXY-6-HYDROXYMETHYLDIHYDROPTERIDINE PYROPHOSPHOKINASE"/>
    <property type="match status" value="1"/>
</dbReference>
<dbReference type="Pfam" id="PF01288">
    <property type="entry name" value="HPPK"/>
    <property type="match status" value="1"/>
</dbReference>
<dbReference type="GO" id="GO:0046654">
    <property type="term" value="P:tetrahydrofolate biosynthetic process"/>
    <property type="evidence" value="ECO:0007669"/>
    <property type="project" value="UniProtKB-UniPathway"/>
</dbReference>
<evidence type="ECO:0000256" key="3">
    <source>
        <dbReference type="ARBA" id="ARBA00013253"/>
    </source>
</evidence>
<keyword evidence="5" id="KW-0808">Transferase</keyword>
<comment type="pathway">
    <text evidence="1">Cofactor biosynthesis; tetrahydrofolate biosynthesis; 2-amino-4-hydroxy-6-hydroxymethyl-7,8-dihydropteridine diphosphate from 7,8-dihydroneopterin triphosphate: step 4/4.</text>
</comment>
<dbReference type="CDD" id="cd00483">
    <property type="entry name" value="HPPK"/>
    <property type="match status" value="1"/>
</dbReference>
<keyword evidence="7 14" id="KW-0418">Kinase</keyword>
<comment type="similarity">
    <text evidence="2">Belongs to the HPPK family.</text>
</comment>
<dbReference type="NCBIfam" id="TIGR01498">
    <property type="entry name" value="folK"/>
    <property type="match status" value="1"/>
</dbReference>
<dbReference type="UniPathway" id="UPA00077">
    <property type="reaction ID" value="UER00155"/>
</dbReference>
<evidence type="ECO:0000259" key="13">
    <source>
        <dbReference type="PROSITE" id="PS00794"/>
    </source>
</evidence>
<dbReference type="InterPro" id="IPR000550">
    <property type="entry name" value="Hppk"/>
</dbReference>
<evidence type="ECO:0000256" key="9">
    <source>
        <dbReference type="ARBA" id="ARBA00022909"/>
    </source>
</evidence>
<dbReference type="PROSITE" id="PS00794">
    <property type="entry name" value="HPPK"/>
    <property type="match status" value="1"/>
</dbReference>
<accession>A0A1G9MAY6</accession>
<gene>
    <name evidence="14" type="ORF">SAMN04488090_1513</name>
</gene>
<dbReference type="GO" id="GO:0046656">
    <property type="term" value="P:folic acid biosynthetic process"/>
    <property type="evidence" value="ECO:0007669"/>
    <property type="project" value="UniProtKB-KW"/>
</dbReference>
<evidence type="ECO:0000256" key="12">
    <source>
        <dbReference type="ARBA" id="ARBA00033413"/>
    </source>
</evidence>
<keyword evidence="6" id="KW-0547">Nucleotide-binding</keyword>
<evidence type="ECO:0000256" key="8">
    <source>
        <dbReference type="ARBA" id="ARBA00022840"/>
    </source>
</evidence>
<keyword evidence="8" id="KW-0067">ATP-binding</keyword>
<dbReference type="AlphaFoldDB" id="A0A1G9MAY6"/>
<keyword evidence="15" id="KW-1185">Reference proteome</keyword>
<dbReference type="GO" id="GO:0016301">
    <property type="term" value="F:kinase activity"/>
    <property type="evidence" value="ECO:0007669"/>
    <property type="project" value="UniProtKB-KW"/>
</dbReference>
<dbReference type="Proteomes" id="UP000198901">
    <property type="component" value="Unassembled WGS sequence"/>
</dbReference>
<sequence>MFRWVREQLSVRVGTVGKVSSLWETAAWGLTDQPSFLNQVLMVETDLTPAYLLAQTQALETEGGRLRREKWGARVLDIDILYIGSEVLDLPELKVPHPYIPERRFTLVPLAEIAPDFLHPVLQLTQQQLLNQCPDESKVEKYLADSQ</sequence>
<dbReference type="SUPFAM" id="SSF55083">
    <property type="entry name" value="6-hydroxymethyl-7,8-dihydropterin pyrophosphokinase, HPPK"/>
    <property type="match status" value="1"/>
</dbReference>
<evidence type="ECO:0000256" key="2">
    <source>
        <dbReference type="ARBA" id="ARBA00005810"/>
    </source>
</evidence>
<dbReference type="InterPro" id="IPR035907">
    <property type="entry name" value="Hppk_sf"/>
</dbReference>
<dbReference type="STRING" id="563176.SAMN04488090_1513"/>
<dbReference type="PANTHER" id="PTHR43071:SF1">
    <property type="entry name" value="2-AMINO-4-HYDROXY-6-HYDROXYMETHYLDIHYDROPTERIDINE PYROPHOSPHOKINASE"/>
    <property type="match status" value="1"/>
</dbReference>
<evidence type="ECO:0000313" key="14">
    <source>
        <dbReference type="EMBL" id="SDL71097.1"/>
    </source>
</evidence>
<evidence type="ECO:0000256" key="4">
    <source>
        <dbReference type="ARBA" id="ARBA00016218"/>
    </source>
</evidence>
<dbReference type="GO" id="GO:0005524">
    <property type="term" value="F:ATP binding"/>
    <property type="evidence" value="ECO:0007669"/>
    <property type="project" value="UniProtKB-KW"/>
</dbReference>
<name>A0A1G9MAY6_9BACT</name>
<comment type="function">
    <text evidence="10">Catalyzes the transfer of pyrophosphate from adenosine triphosphate (ATP) to 6-hydroxymethyl-7,8-dihydropterin, an enzymatic step in folate biosynthesis pathway.</text>
</comment>